<evidence type="ECO:0000313" key="2">
    <source>
        <dbReference type="EMBL" id="KAF2591877.1"/>
    </source>
</evidence>
<protein>
    <submittedName>
        <fullName evidence="2">Uncharacterized protein</fullName>
    </submittedName>
</protein>
<name>A0A8S9KDP8_BRACR</name>
<organism evidence="2">
    <name type="scientific">Brassica cretica</name>
    <name type="common">Mustard</name>
    <dbReference type="NCBI Taxonomy" id="69181"/>
    <lineage>
        <taxon>Eukaryota</taxon>
        <taxon>Viridiplantae</taxon>
        <taxon>Streptophyta</taxon>
        <taxon>Embryophyta</taxon>
        <taxon>Tracheophyta</taxon>
        <taxon>Spermatophyta</taxon>
        <taxon>Magnoliopsida</taxon>
        <taxon>eudicotyledons</taxon>
        <taxon>Gunneridae</taxon>
        <taxon>Pentapetalae</taxon>
        <taxon>rosids</taxon>
        <taxon>malvids</taxon>
        <taxon>Brassicales</taxon>
        <taxon>Brassicaceae</taxon>
        <taxon>Brassiceae</taxon>
        <taxon>Brassica</taxon>
    </lineage>
</organism>
<sequence length="164" mass="17838">MGTASPPDSPGLLGGNRENQEVRDEDLGVVNRSMVDLKEEIPKWVTAAQDKKNLKKYDVEVTSVEGKHKVVIPNNILSDATPFDVPQSTDHYMEPVQHGVQDVLNISTESSRYLHLCHCAMRAFSAIFKDARAGGFLVSRSLGSGHVVSAPSRVLPPTSTLAET</sequence>
<evidence type="ECO:0000256" key="1">
    <source>
        <dbReference type="SAM" id="MobiDB-lite"/>
    </source>
</evidence>
<feature type="region of interest" description="Disordered" evidence="1">
    <location>
        <begin position="1"/>
        <end position="27"/>
    </location>
</feature>
<reference evidence="2" key="1">
    <citation type="submission" date="2019-12" db="EMBL/GenBank/DDBJ databases">
        <title>Genome sequencing and annotation of Brassica cretica.</title>
        <authorList>
            <person name="Studholme D.J."/>
            <person name="Sarris P.F."/>
        </authorList>
    </citation>
    <scope>NUCLEOTIDE SEQUENCE</scope>
    <source>
        <strain evidence="2">PFS-102/07</strain>
        <tissue evidence="2">Leaf</tissue>
    </source>
</reference>
<gene>
    <name evidence="2" type="ORF">F2Q70_00038870</name>
</gene>
<dbReference type="AlphaFoldDB" id="A0A8S9KDP8"/>
<accession>A0A8S9KDP8</accession>
<comment type="caution">
    <text evidence="2">The sequence shown here is derived from an EMBL/GenBank/DDBJ whole genome shotgun (WGS) entry which is preliminary data.</text>
</comment>
<proteinExistence type="predicted"/>
<dbReference type="EMBL" id="QGKY02000190">
    <property type="protein sequence ID" value="KAF2591877.1"/>
    <property type="molecule type" value="Genomic_DNA"/>
</dbReference>